<keyword evidence="2" id="KW-0805">Transcription regulation</keyword>
<evidence type="ECO:0000256" key="1">
    <source>
        <dbReference type="ARBA" id="ARBA00018672"/>
    </source>
</evidence>
<dbReference type="PROSITE" id="PS01124">
    <property type="entry name" value="HTH_ARAC_FAMILY_2"/>
    <property type="match status" value="1"/>
</dbReference>
<accession>A0A173T0N3</accession>
<dbReference type="GO" id="GO:0000160">
    <property type="term" value="P:phosphorelay signal transduction system"/>
    <property type="evidence" value="ECO:0007669"/>
    <property type="project" value="InterPro"/>
</dbReference>
<proteinExistence type="predicted"/>
<evidence type="ECO:0000256" key="3">
    <source>
        <dbReference type="ARBA" id="ARBA00023125"/>
    </source>
</evidence>
<keyword evidence="9" id="KW-0808">Transferase</keyword>
<dbReference type="GO" id="GO:0016740">
    <property type="term" value="F:transferase activity"/>
    <property type="evidence" value="ECO:0007669"/>
    <property type="project" value="UniProtKB-KW"/>
</dbReference>
<dbReference type="Proteomes" id="UP000095727">
    <property type="component" value="Unassembled WGS sequence"/>
</dbReference>
<keyword evidence="3" id="KW-0238">DNA-binding</keyword>
<dbReference type="Pfam" id="PF17853">
    <property type="entry name" value="GGDEF_2"/>
    <property type="match status" value="1"/>
</dbReference>
<evidence type="ECO:0000259" key="8">
    <source>
        <dbReference type="PROSITE" id="PS50110"/>
    </source>
</evidence>
<dbReference type="Pfam" id="PF12833">
    <property type="entry name" value="HTH_18"/>
    <property type="match status" value="1"/>
</dbReference>
<dbReference type="PRINTS" id="PR00032">
    <property type="entry name" value="HTHARAC"/>
</dbReference>
<dbReference type="InterPro" id="IPR011006">
    <property type="entry name" value="CheY-like_superfamily"/>
</dbReference>
<dbReference type="SUPFAM" id="SSF46689">
    <property type="entry name" value="Homeodomain-like"/>
    <property type="match status" value="2"/>
</dbReference>
<dbReference type="SMART" id="SM00448">
    <property type="entry name" value="REC"/>
    <property type="match status" value="1"/>
</dbReference>
<dbReference type="InterPro" id="IPR020449">
    <property type="entry name" value="Tscrpt_reg_AraC-type_HTH"/>
</dbReference>
<evidence type="ECO:0000256" key="2">
    <source>
        <dbReference type="ARBA" id="ARBA00023015"/>
    </source>
</evidence>
<comment type="function">
    <text evidence="5">May play the central regulatory role in sporulation. It may be an element of the effector pathway responsible for the activation of sporulation genes in response to nutritional stress. Spo0A may act in concert with spo0H (a sigma factor) to control the expression of some genes that are critical to the sporulation process.</text>
</comment>
<dbReference type="SMART" id="SM00342">
    <property type="entry name" value="HTH_ARAC"/>
    <property type="match status" value="1"/>
</dbReference>
<dbReference type="EMBL" id="CYXR01000011">
    <property type="protein sequence ID" value="CUM95816.1"/>
    <property type="molecule type" value="Genomic_DNA"/>
</dbReference>
<dbReference type="PANTHER" id="PTHR43280">
    <property type="entry name" value="ARAC-FAMILY TRANSCRIPTIONAL REGULATOR"/>
    <property type="match status" value="1"/>
</dbReference>
<evidence type="ECO:0000259" key="7">
    <source>
        <dbReference type="PROSITE" id="PS01124"/>
    </source>
</evidence>
<dbReference type="InterPro" id="IPR001789">
    <property type="entry name" value="Sig_transdc_resp-reg_receiver"/>
</dbReference>
<dbReference type="InterPro" id="IPR018062">
    <property type="entry name" value="HTH_AraC-typ_CS"/>
</dbReference>
<dbReference type="InterPro" id="IPR041522">
    <property type="entry name" value="CdaR_GGDEF"/>
</dbReference>
<evidence type="ECO:0000256" key="6">
    <source>
        <dbReference type="PROSITE-ProRule" id="PRU00169"/>
    </source>
</evidence>
<sequence>MRILICDDEGIVQQAIRFMIQKSFGDEFEIESAKNGRMAIELAESFRPDIILMDIQMPGINGIEAMEEIKREHKNIIFIVLTAYDKFEYSQKAIDIGVMSYLTKPINKDVLTDTLRKAMKLVNDRREKVSKDLKVKEKLEVVVPMIESGFVYSVLLGESNDTSNLTYRELLGINTEYVYAIVIECGEELRKGELTNTVGAGIRLQKHSMIFREMLKETMNGIVGSLMGNKVIVLVPCREKEESYNEREVKIENIRSMLRKMEQQMEMKFKAGIGSVVSWEEVSKSYREALDTARQGVGKVNHAKDLPVSCVYEEGYPYDMESGLFDAVHAGDAELTEKRSTEFVMWMEKQFPEVTNNVRLKVMEFVLLAEKSVYEQGAMTYHFDVRANYLDQLMSFQTYEGLERWFVHKMTEAAGHISMKQQEKTVNVVEKAKVYIAEHFSGEISLEETAKELGISSYYLSKLFKESENVNYIDYVNNLRIEYAKKQLMETEKSIKEICMESGYGDPNYFSRIFKKWTGVTPTEYREEGRYE</sequence>
<keyword evidence="4" id="KW-0804">Transcription</keyword>
<name>A0A173T0N3_9FIRM</name>
<dbReference type="PROSITE" id="PS00041">
    <property type="entry name" value="HTH_ARAC_FAMILY_1"/>
    <property type="match status" value="1"/>
</dbReference>
<evidence type="ECO:0000256" key="5">
    <source>
        <dbReference type="ARBA" id="ARBA00024867"/>
    </source>
</evidence>
<dbReference type="CDD" id="cd17536">
    <property type="entry name" value="REC_YesN-like"/>
    <property type="match status" value="1"/>
</dbReference>
<dbReference type="AlphaFoldDB" id="A0A173T0N3"/>
<reference evidence="9 10" key="1">
    <citation type="submission" date="2015-09" db="EMBL/GenBank/DDBJ databases">
        <authorList>
            <consortium name="Pathogen Informatics"/>
        </authorList>
    </citation>
    <scope>NUCLEOTIDE SEQUENCE [LARGE SCALE GENOMIC DNA]</scope>
    <source>
        <strain evidence="9 10">2789STDY5834962</strain>
    </source>
</reference>
<dbReference type="GO" id="GO:0003700">
    <property type="term" value="F:DNA-binding transcription factor activity"/>
    <property type="evidence" value="ECO:0007669"/>
    <property type="project" value="InterPro"/>
</dbReference>
<dbReference type="SUPFAM" id="SSF52172">
    <property type="entry name" value="CheY-like"/>
    <property type="match status" value="1"/>
</dbReference>
<evidence type="ECO:0000313" key="9">
    <source>
        <dbReference type="EMBL" id="CUM95816.1"/>
    </source>
</evidence>
<evidence type="ECO:0000313" key="10">
    <source>
        <dbReference type="Proteomes" id="UP000095727"/>
    </source>
</evidence>
<dbReference type="RefSeq" id="WP_055156847.1">
    <property type="nucleotide sequence ID" value="NZ_CYXR01000011.1"/>
</dbReference>
<protein>
    <recommendedName>
        <fullName evidence="1">Stage 0 sporulation protein A homolog</fullName>
    </recommendedName>
</protein>
<feature type="domain" description="Response regulatory" evidence="8">
    <location>
        <begin position="2"/>
        <end position="119"/>
    </location>
</feature>
<evidence type="ECO:0000256" key="4">
    <source>
        <dbReference type="ARBA" id="ARBA00023163"/>
    </source>
</evidence>
<dbReference type="Gene3D" id="3.40.50.2300">
    <property type="match status" value="1"/>
</dbReference>
<dbReference type="InterPro" id="IPR009057">
    <property type="entry name" value="Homeodomain-like_sf"/>
</dbReference>
<feature type="modified residue" description="4-aspartylphosphate" evidence="6">
    <location>
        <position position="54"/>
    </location>
</feature>
<dbReference type="PROSITE" id="PS50110">
    <property type="entry name" value="RESPONSE_REGULATORY"/>
    <property type="match status" value="1"/>
</dbReference>
<dbReference type="Pfam" id="PF00072">
    <property type="entry name" value="Response_reg"/>
    <property type="match status" value="1"/>
</dbReference>
<gene>
    <name evidence="9" type="primary">spo0F</name>
    <name evidence="9" type="ORF">ERS852574_01819</name>
</gene>
<dbReference type="GO" id="GO:0043565">
    <property type="term" value="F:sequence-specific DNA binding"/>
    <property type="evidence" value="ECO:0007669"/>
    <property type="project" value="InterPro"/>
</dbReference>
<keyword evidence="6" id="KW-0597">Phosphoprotein</keyword>
<dbReference type="PANTHER" id="PTHR43280:SF2">
    <property type="entry name" value="HTH-TYPE TRANSCRIPTIONAL REGULATOR EXSA"/>
    <property type="match status" value="1"/>
</dbReference>
<organism evidence="9 10">
    <name type="scientific">Coprococcus comes</name>
    <dbReference type="NCBI Taxonomy" id="410072"/>
    <lineage>
        <taxon>Bacteria</taxon>
        <taxon>Bacillati</taxon>
        <taxon>Bacillota</taxon>
        <taxon>Clostridia</taxon>
        <taxon>Lachnospirales</taxon>
        <taxon>Lachnospiraceae</taxon>
        <taxon>Coprococcus</taxon>
    </lineage>
</organism>
<feature type="domain" description="HTH araC/xylS-type" evidence="7">
    <location>
        <begin position="430"/>
        <end position="528"/>
    </location>
</feature>
<dbReference type="InterPro" id="IPR018060">
    <property type="entry name" value="HTH_AraC"/>
</dbReference>
<dbReference type="Gene3D" id="1.10.10.60">
    <property type="entry name" value="Homeodomain-like"/>
    <property type="match status" value="2"/>
</dbReference>